<keyword evidence="1" id="KW-0233">DNA recombination</keyword>
<evidence type="ECO:0000256" key="1">
    <source>
        <dbReference type="ARBA" id="ARBA00023172"/>
    </source>
</evidence>
<dbReference type="Proteomes" id="UP000324800">
    <property type="component" value="Unassembled WGS sequence"/>
</dbReference>
<dbReference type="SUPFAM" id="SSF56349">
    <property type="entry name" value="DNA breaking-rejoining enzymes"/>
    <property type="match status" value="1"/>
</dbReference>
<organism evidence="3 4">
    <name type="scientific">Streblomastix strix</name>
    <dbReference type="NCBI Taxonomy" id="222440"/>
    <lineage>
        <taxon>Eukaryota</taxon>
        <taxon>Metamonada</taxon>
        <taxon>Preaxostyla</taxon>
        <taxon>Oxymonadida</taxon>
        <taxon>Streblomastigidae</taxon>
        <taxon>Streblomastix</taxon>
    </lineage>
</organism>
<dbReference type="EMBL" id="SNRW01001063">
    <property type="protein sequence ID" value="KAA6397963.1"/>
    <property type="molecule type" value="Genomic_DNA"/>
</dbReference>
<gene>
    <name evidence="3" type="ORF">EZS28_006510</name>
</gene>
<evidence type="ECO:0000313" key="3">
    <source>
        <dbReference type="EMBL" id="KAA6397963.1"/>
    </source>
</evidence>
<feature type="domain" description="Tyr recombinase" evidence="2">
    <location>
        <begin position="29"/>
        <end position="238"/>
    </location>
</feature>
<dbReference type="InterPro" id="IPR002104">
    <property type="entry name" value="Integrase_catalytic"/>
</dbReference>
<protein>
    <recommendedName>
        <fullName evidence="2">Tyr recombinase domain-containing protein</fullName>
    </recommendedName>
</protein>
<comment type="caution">
    <text evidence="3">The sequence shown here is derived from an EMBL/GenBank/DDBJ whole genome shotgun (WGS) entry which is preliminary data.</text>
</comment>
<accession>A0A5J4WT19</accession>
<dbReference type="InterPro" id="IPR011010">
    <property type="entry name" value="DNA_brk_join_enz"/>
</dbReference>
<dbReference type="PROSITE" id="PS51898">
    <property type="entry name" value="TYR_RECOMBINASE"/>
    <property type="match status" value="1"/>
</dbReference>
<name>A0A5J4WT19_9EUKA</name>
<dbReference type="GO" id="GO:0015074">
    <property type="term" value="P:DNA integration"/>
    <property type="evidence" value="ECO:0007669"/>
    <property type="project" value="InterPro"/>
</dbReference>
<sequence length="332" mass="37968">MLSLTFDIDLKNNHMLQLTRKAISAHIIVKPKYEGTQNVGILFDYWREKGSSRNLTNIELQTKLTSLLMIICSMRSAEIEGKSIRHSVICEQTDKVDLRLQPKTKSGLYSHKLPKTRDRTVCPRATFFDWLKRIDNKHGRSIRDNKYGALWWNEDITIPAKRDQISLRLKNFLDLIGIKGKQVYSFRHSAATQLVVMGLDETLLNTYTGHARNSKSTNEYYVFAERLKDNEIATKLSDTRGQVECNPISMGLLVIRGCIIICNNFALVSPISLKLYRNVFIQFFTLVPTLCGEMPSCNIDKQISELLTMVSNKLVGMRCHQSFMGGYAHAVR</sequence>
<dbReference type="GO" id="GO:0003677">
    <property type="term" value="F:DNA binding"/>
    <property type="evidence" value="ECO:0007669"/>
    <property type="project" value="InterPro"/>
</dbReference>
<dbReference type="Gene3D" id="1.10.443.10">
    <property type="entry name" value="Intergrase catalytic core"/>
    <property type="match status" value="1"/>
</dbReference>
<evidence type="ECO:0000313" key="4">
    <source>
        <dbReference type="Proteomes" id="UP000324800"/>
    </source>
</evidence>
<reference evidence="3 4" key="1">
    <citation type="submission" date="2019-03" db="EMBL/GenBank/DDBJ databases">
        <title>Single cell metagenomics reveals metabolic interactions within the superorganism composed of flagellate Streblomastix strix and complex community of Bacteroidetes bacteria on its surface.</title>
        <authorList>
            <person name="Treitli S.C."/>
            <person name="Kolisko M."/>
            <person name="Husnik F."/>
            <person name="Keeling P."/>
            <person name="Hampl V."/>
        </authorList>
    </citation>
    <scope>NUCLEOTIDE SEQUENCE [LARGE SCALE GENOMIC DNA]</scope>
    <source>
        <strain evidence="3">ST1C</strain>
    </source>
</reference>
<dbReference type="GO" id="GO:0006310">
    <property type="term" value="P:DNA recombination"/>
    <property type="evidence" value="ECO:0007669"/>
    <property type="project" value="UniProtKB-KW"/>
</dbReference>
<evidence type="ECO:0000259" key="2">
    <source>
        <dbReference type="PROSITE" id="PS51898"/>
    </source>
</evidence>
<dbReference type="InterPro" id="IPR013762">
    <property type="entry name" value="Integrase-like_cat_sf"/>
</dbReference>
<proteinExistence type="predicted"/>
<dbReference type="AlphaFoldDB" id="A0A5J4WT19"/>